<feature type="domain" description="Endonuclease/exonuclease/phosphatase" evidence="1">
    <location>
        <begin position="7"/>
        <end position="182"/>
    </location>
</feature>
<proteinExistence type="predicted"/>
<dbReference type="Pfam" id="PF03372">
    <property type="entry name" value="Exo_endo_phos"/>
    <property type="match status" value="1"/>
</dbReference>
<evidence type="ECO:0000313" key="3">
    <source>
        <dbReference type="Proteomes" id="UP000823388"/>
    </source>
</evidence>
<evidence type="ECO:0000259" key="1">
    <source>
        <dbReference type="Pfam" id="PF03372"/>
    </source>
</evidence>
<reference evidence="2" key="1">
    <citation type="submission" date="2020-05" db="EMBL/GenBank/DDBJ databases">
        <title>WGS assembly of Panicum virgatum.</title>
        <authorList>
            <person name="Lovell J.T."/>
            <person name="Jenkins J."/>
            <person name="Shu S."/>
            <person name="Juenger T.E."/>
            <person name="Schmutz J."/>
        </authorList>
    </citation>
    <scope>NUCLEOTIDE SEQUENCE</scope>
    <source>
        <strain evidence="2">AP13</strain>
    </source>
</reference>
<keyword evidence="3" id="KW-1185">Reference proteome</keyword>
<dbReference type="GO" id="GO:0003824">
    <property type="term" value="F:catalytic activity"/>
    <property type="evidence" value="ECO:0007669"/>
    <property type="project" value="InterPro"/>
</dbReference>
<accession>A0A8T0RM37</accession>
<gene>
    <name evidence="2" type="ORF">PVAP13_5NG034116</name>
</gene>
<comment type="caution">
    <text evidence="2">The sequence shown here is derived from an EMBL/GenBank/DDBJ whole genome shotgun (WGS) entry which is preliminary data.</text>
</comment>
<sequence>MDQAILISWNVRGLNTGARRDAVRVLVDDTRASLVCFQETKLSVISPDVRFTVLVNPVSGEQPWWLTTVYGPQEDADKVLFLEELEAIRDDCQGPWVVAGDFNLILDPADKNNARINRRNMARFRRTVDALELRDIHLHGRTYTWSNERSDPTLVKLDRVLTSVDWEETHPHCFLQALSSDHCPLMLQTNASFRSKPRFHFQIFWPKFDDFLEVVTRG</sequence>
<dbReference type="EMBL" id="CM029046">
    <property type="protein sequence ID" value="KAG2586185.1"/>
    <property type="molecule type" value="Genomic_DNA"/>
</dbReference>
<evidence type="ECO:0000313" key="2">
    <source>
        <dbReference type="EMBL" id="KAG2586185.1"/>
    </source>
</evidence>
<name>A0A8T0RM37_PANVG</name>
<protein>
    <recommendedName>
        <fullName evidence="1">Endonuclease/exonuclease/phosphatase domain-containing protein</fullName>
    </recommendedName>
</protein>
<dbReference type="AlphaFoldDB" id="A0A8T0RM37"/>
<dbReference type="Gene3D" id="3.60.10.10">
    <property type="entry name" value="Endonuclease/exonuclease/phosphatase"/>
    <property type="match status" value="2"/>
</dbReference>
<dbReference type="PANTHER" id="PTHR33710:SF48">
    <property type="entry name" value="OS02G0307075 PROTEIN"/>
    <property type="match status" value="1"/>
</dbReference>
<dbReference type="Proteomes" id="UP000823388">
    <property type="component" value="Chromosome 5N"/>
</dbReference>
<dbReference type="InterPro" id="IPR005135">
    <property type="entry name" value="Endo/exonuclease/phosphatase"/>
</dbReference>
<dbReference type="PANTHER" id="PTHR33710">
    <property type="entry name" value="BNAC02G09200D PROTEIN"/>
    <property type="match status" value="1"/>
</dbReference>
<dbReference type="SUPFAM" id="SSF56219">
    <property type="entry name" value="DNase I-like"/>
    <property type="match status" value="1"/>
</dbReference>
<organism evidence="2 3">
    <name type="scientific">Panicum virgatum</name>
    <name type="common">Blackwell switchgrass</name>
    <dbReference type="NCBI Taxonomy" id="38727"/>
    <lineage>
        <taxon>Eukaryota</taxon>
        <taxon>Viridiplantae</taxon>
        <taxon>Streptophyta</taxon>
        <taxon>Embryophyta</taxon>
        <taxon>Tracheophyta</taxon>
        <taxon>Spermatophyta</taxon>
        <taxon>Magnoliopsida</taxon>
        <taxon>Liliopsida</taxon>
        <taxon>Poales</taxon>
        <taxon>Poaceae</taxon>
        <taxon>PACMAD clade</taxon>
        <taxon>Panicoideae</taxon>
        <taxon>Panicodae</taxon>
        <taxon>Paniceae</taxon>
        <taxon>Panicinae</taxon>
        <taxon>Panicum</taxon>
        <taxon>Panicum sect. Hiantes</taxon>
    </lineage>
</organism>
<dbReference type="InterPro" id="IPR036691">
    <property type="entry name" value="Endo/exonu/phosph_ase_sf"/>
</dbReference>